<name>A0A1G6W8S9_9GAMM</name>
<feature type="signal peptide" evidence="1">
    <location>
        <begin position="1"/>
        <end position="23"/>
    </location>
</feature>
<evidence type="ECO:0000256" key="1">
    <source>
        <dbReference type="SAM" id="SignalP"/>
    </source>
</evidence>
<dbReference type="GO" id="GO:0055085">
    <property type="term" value="P:transmembrane transport"/>
    <property type="evidence" value="ECO:0007669"/>
    <property type="project" value="TreeGrafter"/>
</dbReference>
<dbReference type="EMBL" id="FNAG01000004">
    <property type="protein sequence ID" value="SDD62218.1"/>
    <property type="molecule type" value="Genomic_DNA"/>
</dbReference>
<feature type="chain" id="PRO_5011660573" evidence="1">
    <location>
        <begin position="24"/>
        <end position="205"/>
    </location>
</feature>
<dbReference type="SUPFAM" id="SSF56925">
    <property type="entry name" value="OMPA-like"/>
    <property type="match status" value="1"/>
</dbReference>
<dbReference type="Pfam" id="PF03922">
    <property type="entry name" value="OmpW"/>
    <property type="match status" value="1"/>
</dbReference>
<protein>
    <submittedName>
        <fullName evidence="2">Outer membrane protein</fullName>
    </submittedName>
</protein>
<dbReference type="Proteomes" id="UP000199603">
    <property type="component" value="Unassembled WGS sequence"/>
</dbReference>
<keyword evidence="3" id="KW-1185">Reference proteome</keyword>
<gene>
    <name evidence="2" type="ORF">SAMN04488509_104189</name>
</gene>
<dbReference type="OrthoDB" id="9807574at2"/>
<organism evidence="2 3">
    <name type="scientific">Aquimonas voraii</name>
    <dbReference type="NCBI Taxonomy" id="265719"/>
    <lineage>
        <taxon>Bacteria</taxon>
        <taxon>Pseudomonadati</taxon>
        <taxon>Pseudomonadota</taxon>
        <taxon>Gammaproteobacteria</taxon>
        <taxon>Lysobacterales</taxon>
        <taxon>Lysobacteraceae</taxon>
        <taxon>Aquimonas</taxon>
    </lineage>
</organism>
<dbReference type="PANTHER" id="PTHR36920">
    <property type="match status" value="1"/>
</dbReference>
<dbReference type="STRING" id="265719.SAMN04488509_104189"/>
<dbReference type="PANTHER" id="PTHR36920:SF1">
    <property type="entry name" value="OUTER MEMBRANE PROTEIN W"/>
    <property type="match status" value="1"/>
</dbReference>
<accession>A0A1G6W8S9</accession>
<dbReference type="Gene3D" id="2.40.160.20">
    <property type="match status" value="1"/>
</dbReference>
<dbReference type="AlphaFoldDB" id="A0A1G6W8S9"/>
<proteinExistence type="predicted"/>
<reference evidence="2 3" key="1">
    <citation type="submission" date="2016-10" db="EMBL/GenBank/DDBJ databases">
        <authorList>
            <person name="de Groot N.N."/>
        </authorList>
    </citation>
    <scope>NUCLEOTIDE SEQUENCE [LARGE SCALE GENOMIC DNA]</scope>
    <source>
        <strain evidence="2 3">DSM 16957</strain>
    </source>
</reference>
<dbReference type="InterPro" id="IPR005618">
    <property type="entry name" value="OMPW"/>
</dbReference>
<evidence type="ECO:0000313" key="2">
    <source>
        <dbReference type="EMBL" id="SDD62218.1"/>
    </source>
</evidence>
<sequence length="205" mass="21567">MKKFVAPLLTAAVLTATALPAQAEDWFVRVGAVQVSPKSDNGTLAGGALKTDIDSNTQLGLILGRHLTPNLAVELLAATPFSHTAKLNGAKAVDFKHLPPTVSLQWYFNPEGRVNPFLGAGLNYTFVYDEEAVAGGPVAGAKIGLDNSFGLAAQAGLVFKMSDAIDLVFDARWIDIDSDVKVNGTKVGTAVVDPLVVGLTLGYRF</sequence>
<dbReference type="InterPro" id="IPR011250">
    <property type="entry name" value="OMP/PagP_B-barrel"/>
</dbReference>
<dbReference type="GO" id="GO:0019867">
    <property type="term" value="C:outer membrane"/>
    <property type="evidence" value="ECO:0007669"/>
    <property type="project" value="InterPro"/>
</dbReference>
<evidence type="ECO:0000313" key="3">
    <source>
        <dbReference type="Proteomes" id="UP000199603"/>
    </source>
</evidence>
<dbReference type="RefSeq" id="WP_091241947.1">
    <property type="nucleotide sequence ID" value="NZ_FNAG01000004.1"/>
</dbReference>
<keyword evidence="1" id="KW-0732">Signal</keyword>